<evidence type="ECO:0000256" key="1">
    <source>
        <dbReference type="ARBA" id="ARBA00005350"/>
    </source>
</evidence>
<protein>
    <recommendedName>
        <fullName evidence="2">Phospholipid scramblase</fullName>
    </recommendedName>
</protein>
<dbReference type="PANTHER" id="PTHR23248">
    <property type="entry name" value="PHOSPHOLIPID SCRAMBLASE-RELATED"/>
    <property type="match status" value="1"/>
</dbReference>
<dbReference type="Proteomes" id="UP000276133">
    <property type="component" value="Unassembled WGS sequence"/>
</dbReference>
<dbReference type="EMBL" id="REGN01004025">
    <property type="protein sequence ID" value="RNA19539.1"/>
    <property type="molecule type" value="Genomic_DNA"/>
</dbReference>
<dbReference type="Pfam" id="PF03803">
    <property type="entry name" value="Scramblase"/>
    <property type="match status" value="1"/>
</dbReference>
<dbReference type="GO" id="GO:0017128">
    <property type="term" value="F:phospholipid scramblase activity"/>
    <property type="evidence" value="ECO:0007669"/>
    <property type="project" value="InterPro"/>
</dbReference>
<dbReference type="GO" id="GO:0005886">
    <property type="term" value="C:plasma membrane"/>
    <property type="evidence" value="ECO:0007669"/>
    <property type="project" value="TreeGrafter"/>
</dbReference>
<keyword evidence="2" id="KW-0564">Palmitate</keyword>
<keyword evidence="2" id="KW-0449">Lipoprotein</keyword>
<gene>
    <name evidence="3" type="ORF">BpHYR1_012387</name>
</gene>
<comment type="caution">
    <text evidence="3">The sequence shown here is derived from an EMBL/GenBank/DDBJ whole genome shotgun (WGS) entry which is preliminary data.</text>
</comment>
<evidence type="ECO:0000313" key="3">
    <source>
        <dbReference type="EMBL" id="RNA19539.1"/>
    </source>
</evidence>
<keyword evidence="3" id="KW-0328">Glycosyltransferase</keyword>
<keyword evidence="4" id="KW-1185">Reference proteome</keyword>
<dbReference type="GO" id="GO:0016757">
    <property type="term" value="F:glycosyltransferase activity"/>
    <property type="evidence" value="ECO:0007669"/>
    <property type="project" value="UniProtKB-KW"/>
</dbReference>
<dbReference type="InterPro" id="IPR005552">
    <property type="entry name" value="Scramblase"/>
</dbReference>
<accession>A0A3M7R7W4</accession>
<organism evidence="3 4">
    <name type="scientific">Brachionus plicatilis</name>
    <name type="common">Marine rotifer</name>
    <name type="synonym">Brachionus muelleri</name>
    <dbReference type="NCBI Taxonomy" id="10195"/>
    <lineage>
        <taxon>Eukaryota</taxon>
        <taxon>Metazoa</taxon>
        <taxon>Spiralia</taxon>
        <taxon>Gnathifera</taxon>
        <taxon>Rotifera</taxon>
        <taxon>Eurotatoria</taxon>
        <taxon>Monogononta</taxon>
        <taxon>Pseudotrocha</taxon>
        <taxon>Ploima</taxon>
        <taxon>Brachionidae</taxon>
        <taxon>Brachionus</taxon>
    </lineage>
</organism>
<keyword evidence="3" id="KW-0808">Transferase</keyword>
<evidence type="ECO:0000313" key="4">
    <source>
        <dbReference type="Proteomes" id="UP000276133"/>
    </source>
</evidence>
<proteinExistence type="inferred from homology"/>
<keyword evidence="2" id="KW-0106">Calcium</keyword>
<comment type="cofactor">
    <cofactor evidence="2">
        <name>Ca(2+)</name>
        <dbReference type="ChEBI" id="CHEBI:29108"/>
    </cofactor>
</comment>
<dbReference type="OrthoDB" id="10041953at2759"/>
<sequence>MNNLPVTQEPDSAKEWMNRPMAIPGCPPGLEYLTQLDKIKVKQLVSLVEAFTGFERNNKYALRNANNEQFFYAFEETETCMRICCGNQRGFKFHVVDNLKQEVMMITREFKCCAGCCWCAGCCMCCAFEVRVEAPPGNLIGTIKQKGSFWKDSYDILDETENVILKIEGPCCIWDGACCPCDNEFKLLTADGLTQIGSLTKEYAGFVKELFTVADQFSISCKLTFSKVSSLALLKFGTL</sequence>
<comment type="similarity">
    <text evidence="1 2">Belongs to the phospholipid scramblase family.</text>
</comment>
<evidence type="ECO:0000256" key="2">
    <source>
        <dbReference type="RuleBase" id="RU363116"/>
    </source>
</evidence>
<dbReference type="AlphaFoldDB" id="A0A3M7R7W4"/>
<name>A0A3M7R7W4_BRAPC</name>
<dbReference type="PANTHER" id="PTHR23248:SF63">
    <property type="entry name" value="PHOSPHOLIPID SCRAMBLASE"/>
    <property type="match status" value="1"/>
</dbReference>
<comment type="function">
    <text evidence="2">May mediate accelerated ATP-independent bidirectional transbilayer migration of phospholipids upon binding calcium ions that results in a loss of phospholipid asymmetry in the plasma membrane.</text>
</comment>
<reference evidence="3 4" key="1">
    <citation type="journal article" date="2018" name="Sci. Rep.">
        <title>Genomic signatures of local adaptation to the degree of environmental predictability in rotifers.</title>
        <authorList>
            <person name="Franch-Gras L."/>
            <person name="Hahn C."/>
            <person name="Garcia-Roger E.M."/>
            <person name="Carmona M.J."/>
            <person name="Serra M."/>
            <person name="Gomez A."/>
        </authorList>
    </citation>
    <scope>NUCLEOTIDE SEQUENCE [LARGE SCALE GENOMIC DNA]</scope>
    <source>
        <strain evidence="3">HYR1</strain>
    </source>
</reference>